<evidence type="ECO:0000313" key="10">
    <source>
        <dbReference type="Proteomes" id="UP000070544"/>
    </source>
</evidence>
<evidence type="ECO:0000256" key="1">
    <source>
        <dbReference type="ARBA" id="ARBA00001947"/>
    </source>
</evidence>
<keyword evidence="3" id="KW-0479">Metal-binding</keyword>
<dbReference type="STRING" id="1344416.A0A139A332"/>
<evidence type="ECO:0000259" key="8">
    <source>
        <dbReference type="Pfam" id="PF00962"/>
    </source>
</evidence>
<dbReference type="PANTHER" id="PTHR11409">
    <property type="entry name" value="ADENOSINE DEAMINASE"/>
    <property type="match status" value="1"/>
</dbReference>
<dbReference type="SUPFAM" id="SSF51556">
    <property type="entry name" value="Metallo-dependent hydrolases"/>
    <property type="match status" value="1"/>
</dbReference>
<evidence type="ECO:0000256" key="6">
    <source>
        <dbReference type="ARBA" id="ARBA00023080"/>
    </source>
</evidence>
<sequence length="399" mass="45042">MEENSVDVAEGQNVRDVANPLESEESFISREYGSSNELDSFCWNLPKAVSELELIAFDSQKCVSSRSLQELHAHRNGLISVGDMQDLAQRKVKTHPHLINEPLPTIRPDFVIEDFFPFFHFIYQLTDDVESVRYVARRVFAEFARDGVRYLEIRSTPRDNATSGMSKEDYMRAVVHVIKEVTNLHPPITIRFIPSTDSHSQPADALATVSLALRLLSEPTIGSYLVGLDVCGDPTRGSADNFRSSLETLRAANPPMKTTVHIGEVPTQGDEGWDVVTTIGPNRIGHGTYLQKRTKDSLVEQKIPSELDMHDVQRDMQGTFPIGHWFAINHPVVLCSDDPGIFSCPLSYEYAQAARAFRLGKRELFELSRRGFECAFVDERVKEGLREYWNQWAKGQGLI</sequence>
<evidence type="ECO:0000256" key="4">
    <source>
        <dbReference type="ARBA" id="ARBA00022801"/>
    </source>
</evidence>
<dbReference type="OrthoDB" id="272271at2759"/>
<comment type="catalytic activity">
    <reaction evidence="7">
        <text>N(6)-methyl-AMP + H2O + H(+) = IMP + methylamine</text>
        <dbReference type="Rhea" id="RHEA:16001"/>
        <dbReference type="ChEBI" id="CHEBI:15377"/>
        <dbReference type="ChEBI" id="CHEBI:15378"/>
        <dbReference type="ChEBI" id="CHEBI:58053"/>
        <dbReference type="ChEBI" id="CHEBI:59338"/>
        <dbReference type="ChEBI" id="CHEBI:144842"/>
    </reaction>
    <physiologicalReaction direction="left-to-right" evidence="7">
        <dbReference type="Rhea" id="RHEA:16002"/>
    </physiologicalReaction>
</comment>
<comment type="cofactor">
    <cofactor evidence="1">
        <name>Zn(2+)</name>
        <dbReference type="ChEBI" id="CHEBI:29105"/>
    </cofactor>
</comment>
<keyword evidence="4 9" id="KW-0378">Hydrolase</keyword>
<dbReference type="InterPro" id="IPR006330">
    <property type="entry name" value="Ado/ade_deaminase"/>
</dbReference>
<evidence type="ECO:0000256" key="2">
    <source>
        <dbReference type="ARBA" id="ARBA00006676"/>
    </source>
</evidence>
<keyword evidence="6" id="KW-0546">Nucleotide metabolism</keyword>
<dbReference type="AlphaFoldDB" id="A0A139A332"/>
<accession>A0A139A332</accession>
<dbReference type="InterPro" id="IPR001365">
    <property type="entry name" value="A_deaminase_dom"/>
</dbReference>
<dbReference type="GO" id="GO:0009117">
    <property type="term" value="P:nucleotide metabolic process"/>
    <property type="evidence" value="ECO:0007669"/>
    <property type="project" value="UniProtKB-KW"/>
</dbReference>
<evidence type="ECO:0000256" key="5">
    <source>
        <dbReference type="ARBA" id="ARBA00022833"/>
    </source>
</evidence>
<evidence type="ECO:0000256" key="3">
    <source>
        <dbReference type="ARBA" id="ARBA00022723"/>
    </source>
</evidence>
<dbReference type="GO" id="GO:0046872">
    <property type="term" value="F:metal ion binding"/>
    <property type="evidence" value="ECO:0007669"/>
    <property type="project" value="UniProtKB-KW"/>
</dbReference>
<dbReference type="EMBL" id="KQ965806">
    <property type="protein sequence ID" value="KXS11217.1"/>
    <property type="molecule type" value="Genomic_DNA"/>
</dbReference>
<proteinExistence type="inferred from homology"/>
<dbReference type="PANTHER" id="PTHR11409:SF42">
    <property type="entry name" value="ADENOSINE DEAMINASE-LIKE PROTEIN"/>
    <property type="match status" value="1"/>
</dbReference>
<reference evidence="9 10" key="1">
    <citation type="journal article" date="2015" name="Genome Biol. Evol.">
        <title>Phylogenomic analyses indicate that early fungi evolved digesting cell walls of algal ancestors of land plants.</title>
        <authorList>
            <person name="Chang Y."/>
            <person name="Wang S."/>
            <person name="Sekimoto S."/>
            <person name="Aerts A.L."/>
            <person name="Choi C."/>
            <person name="Clum A."/>
            <person name="LaButti K.M."/>
            <person name="Lindquist E.A."/>
            <person name="Yee Ngan C."/>
            <person name="Ohm R.A."/>
            <person name="Salamov A.A."/>
            <person name="Grigoriev I.V."/>
            <person name="Spatafora J.W."/>
            <person name="Berbee M.L."/>
        </authorList>
    </citation>
    <scope>NUCLEOTIDE SEQUENCE [LARGE SCALE GENOMIC DNA]</scope>
    <source>
        <strain evidence="9 10">JEL478</strain>
    </source>
</reference>
<name>A0A139A332_GONPJ</name>
<protein>
    <submittedName>
        <fullName evidence="9">Metallo-dependent hydrolase</fullName>
    </submittedName>
</protein>
<dbReference type="GO" id="GO:0006154">
    <property type="term" value="P:adenosine catabolic process"/>
    <property type="evidence" value="ECO:0007669"/>
    <property type="project" value="TreeGrafter"/>
</dbReference>
<dbReference type="Pfam" id="PF00962">
    <property type="entry name" value="A_deaminase"/>
    <property type="match status" value="1"/>
</dbReference>
<gene>
    <name evidence="9" type="ORF">M427DRAFT_102645</name>
</gene>
<dbReference type="InterPro" id="IPR032466">
    <property type="entry name" value="Metal_Hydrolase"/>
</dbReference>
<dbReference type="Proteomes" id="UP000070544">
    <property type="component" value="Unassembled WGS sequence"/>
</dbReference>
<dbReference type="Gene3D" id="3.20.20.140">
    <property type="entry name" value="Metal-dependent hydrolases"/>
    <property type="match status" value="1"/>
</dbReference>
<organism evidence="9 10">
    <name type="scientific">Gonapodya prolifera (strain JEL478)</name>
    <name type="common">Monoblepharis prolifera</name>
    <dbReference type="NCBI Taxonomy" id="1344416"/>
    <lineage>
        <taxon>Eukaryota</taxon>
        <taxon>Fungi</taxon>
        <taxon>Fungi incertae sedis</taxon>
        <taxon>Chytridiomycota</taxon>
        <taxon>Chytridiomycota incertae sedis</taxon>
        <taxon>Monoblepharidomycetes</taxon>
        <taxon>Monoblepharidales</taxon>
        <taxon>Gonapodyaceae</taxon>
        <taxon>Gonapodya</taxon>
    </lineage>
</organism>
<comment type="similarity">
    <text evidence="2">Belongs to the metallo-dependent hydrolases superfamily. Adenosine and AMP deaminases family.</text>
</comment>
<dbReference type="GO" id="GO:0004000">
    <property type="term" value="F:adenosine deaminase activity"/>
    <property type="evidence" value="ECO:0007669"/>
    <property type="project" value="TreeGrafter"/>
</dbReference>
<evidence type="ECO:0000313" key="9">
    <source>
        <dbReference type="EMBL" id="KXS11217.1"/>
    </source>
</evidence>
<dbReference type="GO" id="GO:0046103">
    <property type="term" value="P:inosine biosynthetic process"/>
    <property type="evidence" value="ECO:0007669"/>
    <property type="project" value="TreeGrafter"/>
</dbReference>
<keyword evidence="10" id="KW-1185">Reference proteome</keyword>
<feature type="domain" description="Adenosine deaminase" evidence="8">
    <location>
        <begin position="70"/>
        <end position="387"/>
    </location>
</feature>
<dbReference type="OMA" id="RPQFKPY"/>
<keyword evidence="5" id="KW-0862">Zinc</keyword>
<evidence type="ECO:0000256" key="7">
    <source>
        <dbReference type="ARBA" id="ARBA00048787"/>
    </source>
</evidence>